<dbReference type="SMART" id="SM00034">
    <property type="entry name" value="CLECT"/>
    <property type="match status" value="1"/>
</dbReference>
<keyword evidence="5 8" id="KW-1133">Transmembrane helix</keyword>
<proteinExistence type="predicted"/>
<reference evidence="11" key="1">
    <citation type="submission" date="2025-08" db="UniProtKB">
        <authorList>
            <consortium name="RefSeq"/>
        </authorList>
    </citation>
    <scope>IDENTIFICATION</scope>
    <source>
        <tissue evidence="11">Kidney</tissue>
    </source>
</reference>
<evidence type="ECO:0000256" key="6">
    <source>
        <dbReference type="ARBA" id="ARBA00023136"/>
    </source>
</evidence>
<dbReference type="InterPro" id="IPR016187">
    <property type="entry name" value="CTDL_fold"/>
</dbReference>
<dbReference type="Proteomes" id="UP000081671">
    <property type="component" value="Unplaced"/>
</dbReference>
<feature type="compositionally biased region" description="Polar residues" evidence="7">
    <location>
        <begin position="1"/>
        <end position="19"/>
    </location>
</feature>
<dbReference type="InterPro" id="IPR016186">
    <property type="entry name" value="C-type_lectin-like/link_sf"/>
</dbReference>
<dbReference type="RefSeq" id="XP_012880547.1">
    <property type="nucleotide sequence ID" value="XM_013025093.1"/>
</dbReference>
<feature type="transmembrane region" description="Helical" evidence="8">
    <location>
        <begin position="36"/>
        <end position="58"/>
    </location>
</feature>
<dbReference type="GeneID" id="105992265"/>
<sequence length="213" mass="24051">MLMISVGTQTSGELETLGNSEDDPNENRKKTRVQKIILLVFSLVFIVTVGVAIPLIVLNEKSLTVSFLCPDKWIRHLGECFYFSDKTASWEESQRFCVSKGATLAVFDSLLTLNFLQSHAHFSQYWIGLRREPGCMWRWVDGTLPPDWLKVTGFGIYAYLHRTGVDPALFHHKKWICSKSTWALPRSKPTATGDGCSLHPIQPCSPCGKYILN</sequence>
<dbReference type="InterPro" id="IPR001304">
    <property type="entry name" value="C-type_lectin-like"/>
</dbReference>
<feature type="domain" description="C-type lectin" evidence="9">
    <location>
        <begin position="76"/>
        <end position="148"/>
    </location>
</feature>
<dbReference type="InterPro" id="IPR033992">
    <property type="entry name" value="NKR-like_CTLD"/>
</dbReference>
<keyword evidence="2 8" id="KW-0812">Transmembrane</keyword>
<accession>A0A1S3FXI0</accession>
<comment type="subcellular location">
    <subcellularLocation>
        <location evidence="1">Cell membrane</location>
        <topology evidence="1">Single-pass type II membrane protein</topology>
    </subcellularLocation>
</comment>
<dbReference type="GO" id="GO:0030246">
    <property type="term" value="F:carbohydrate binding"/>
    <property type="evidence" value="ECO:0007669"/>
    <property type="project" value="UniProtKB-KW"/>
</dbReference>
<keyword evidence="4" id="KW-0735">Signal-anchor</keyword>
<evidence type="ECO:0000256" key="3">
    <source>
        <dbReference type="ARBA" id="ARBA00022734"/>
    </source>
</evidence>
<feature type="region of interest" description="Disordered" evidence="7">
    <location>
        <begin position="1"/>
        <end position="27"/>
    </location>
</feature>
<gene>
    <name evidence="11" type="primary">LOC105992265</name>
</gene>
<evidence type="ECO:0000256" key="1">
    <source>
        <dbReference type="ARBA" id="ARBA00004401"/>
    </source>
</evidence>
<dbReference type="PROSITE" id="PS50041">
    <property type="entry name" value="C_TYPE_LECTIN_2"/>
    <property type="match status" value="1"/>
</dbReference>
<dbReference type="GO" id="GO:0009897">
    <property type="term" value="C:external side of plasma membrane"/>
    <property type="evidence" value="ECO:0007669"/>
    <property type="project" value="TreeGrafter"/>
</dbReference>
<evidence type="ECO:0000313" key="10">
    <source>
        <dbReference type="Proteomes" id="UP000081671"/>
    </source>
</evidence>
<dbReference type="InterPro" id="IPR050828">
    <property type="entry name" value="C-type_lectin/matrix_domain"/>
</dbReference>
<dbReference type="KEGG" id="dord:105992265"/>
<organism evidence="10 11">
    <name type="scientific">Dipodomys ordii</name>
    <name type="common">Ord's kangaroo rat</name>
    <dbReference type="NCBI Taxonomy" id="10020"/>
    <lineage>
        <taxon>Eukaryota</taxon>
        <taxon>Metazoa</taxon>
        <taxon>Chordata</taxon>
        <taxon>Craniata</taxon>
        <taxon>Vertebrata</taxon>
        <taxon>Euteleostomi</taxon>
        <taxon>Mammalia</taxon>
        <taxon>Eutheria</taxon>
        <taxon>Euarchontoglires</taxon>
        <taxon>Glires</taxon>
        <taxon>Rodentia</taxon>
        <taxon>Castorimorpha</taxon>
        <taxon>Heteromyidae</taxon>
        <taxon>Dipodomyinae</taxon>
        <taxon>Dipodomys</taxon>
    </lineage>
</organism>
<evidence type="ECO:0000259" key="9">
    <source>
        <dbReference type="PROSITE" id="PS50041"/>
    </source>
</evidence>
<dbReference type="PANTHER" id="PTHR45710">
    <property type="entry name" value="C-TYPE LECTIN DOMAIN-CONTAINING PROTEIN 180"/>
    <property type="match status" value="1"/>
</dbReference>
<dbReference type="SUPFAM" id="SSF56436">
    <property type="entry name" value="C-type lectin-like"/>
    <property type="match status" value="1"/>
</dbReference>
<keyword evidence="6 8" id="KW-0472">Membrane</keyword>
<evidence type="ECO:0000256" key="8">
    <source>
        <dbReference type="SAM" id="Phobius"/>
    </source>
</evidence>
<dbReference type="InParanoid" id="A0A1S3FXI0"/>
<evidence type="ECO:0000256" key="7">
    <source>
        <dbReference type="SAM" id="MobiDB-lite"/>
    </source>
</evidence>
<keyword evidence="3" id="KW-0430">Lectin</keyword>
<protein>
    <submittedName>
        <fullName evidence="11">C-type lectin domain family 2 member D-like</fullName>
    </submittedName>
</protein>
<dbReference type="CDD" id="cd03593">
    <property type="entry name" value="CLECT_NK_receptors_like"/>
    <property type="match status" value="1"/>
</dbReference>
<dbReference type="AlphaFoldDB" id="A0A1S3FXI0"/>
<evidence type="ECO:0000313" key="11">
    <source>
        <dbReference type="RefSeq" id="XP_012880547.1"/>
    </source>
</evidence>
<evidence type="ECO:0000256" key="5">
    <source>
        <dbReference type="ARBA" id="ARBA00022989"/>
    </source>
</evidence>
<keyword evidence="10" id="KW-1185">Reference proteome</keyword>
<dbReference type="Pfam" id="PF00059">
    <property type="entry name" value="Lectin_C"/>
    <property type="match status" value="1"/>
</dbReference>
<dbReference type="PANTHER" id="PTHR45710:SF21">
    <property type="entry name" value="C-TYPE LECTIN DOMAIN-CONTAINING PROTEIN"/>
    <property type="match status" value="1"/>
</dbReference>
<dbReference type="Gene3D" id="3.10.100.10">
    <property type="entry name" value="Mannose-Binding Protein A, subunit A"/>
    <property type="match status" value="1"/>
</dbReference>
<evidence type="ECO:0000256" key="4">
    <source>
        <dbReference type="ARBA" id="ARBA00022968"/>
    </source>
</evidence>
<dbReference type="OrthoDB" id="538816at2759"/>
<name>A0A1S3FXI0_DIPOR</name>
<evidence type="ECO:0000256" key="2">
    <source>
        <dbReference type="ARBA" id="ARBA00022692"/>
    </source>
</evidence>